<reference evidence="1" key="1">
    <citation type="submission" date="2021-02" db="EMBL/GenBank/DDBJ databases">
        <authorList>
            <person name="Han P."/>
        </authorList>
    </citation>
    <scope>NUCLEOTIDE SEQUENCE</scope>
    <source>
        <strain evidence="1">Candidatus Nitrotoga sp. ZN8</strain>
    </source>
</reference>
<sequence length="172" mass="19890">MQVRTTRCLKIRLAGYHPDQTHASANIMTQVDFYTGVNDKLHTVCNLSQKAVQNGLRVLVHTPHESTLEALDELLWTYPATSFLPHCRNNTENSSRMPIILSHQDEIFPHHEVLISLHSTCLPFFSRFKRVIEIVSQDTEDARLGRIRFCFYRDHGYTIRHVDLSRSSKNST</sequence>
<proteinExistence type="predicted"/>
<dbReference type="GO" id="GO:0006260">
    <property type="term" value="P:DNA replication"/>
    <property type="evidence" value="ECO:0007669"/>
    <property type="project" value="InterPro"/>
</dbReference>
<dbReference type="InterPro" id="IPR036768">
    <property type="entry name" value="PolIII_chi_sf"/>
</dbReference>
<keyword evidence="2" id="KW-1185">Reference proteome</keyword>
<evidence type="ECO:0000313" key="2">
    <source>
        <dbReference type="Proteomes" id="UP000675882"/>
    </source>
</evidence>
<dbReference type="SUPFAM" id="SSF102400">
    <property type="entry name" value="DNA polymerase III chi subunit"/>
    <property type="match status" value="1"/>
</dbReference>
<organism evidence="1 2">
    <name type="scientific">Candidatus Nitrotoga fabula</name>
    <dbReference type="NCBI Taxonomy" id="2182327"/>
    <lineage>
        <taxon>Bacteria</taxon>
        <taxon>Pseudomonadati</taxon>
        <taxon>Pseudomonadota</taxon>
        <taxon>Betaproteobacteria</taxon>
        <taxon>Nitrosomonadales</taxon>
        <taxon>Gallionellaceae</taxon>
        <taxon>Candidatus Nitrotoga</taxon>
    </lineage>
</organism>
<evidence type="ECO:0000313" key="1">
    <source>
        <dbReference type="EMBL" id="CAE6728910.1"/>
    </source>
</evidence>
<dbReference type="Pfam" id="PF04364">
    <property type="entry name" value="DNA_pol3_chi"/>
    <property type="match status" value="1"/>
</dbReference>
<gene>
    <name evidence="1" type="ORF">NTGZN8_40039</name>
</gene>
<dbReference type="AlphaFoldDB" id="A0A916FAV5"/>
<dbReference type="EMBL" id="CAJNBL010000034">
    <property type="protein sequence ID" value="CAE6728910.1"/>
    <property type="molecule type" value="Genomic_DNA"/>
</dbReference>
<dbReference type="InterPro" id="IPR007459">
    <property type="entry name" value="DNA_pol3_chi"/>
</dbReference>
<dbReference type="Gene3D" id="3.40.50.10110">
    <property type="entry name" value="DNA polymerase III subunit chi"/>
    <property type="match status" value="1"/>
</dbReference>
<comment type="caution">
    <text evidence="1">The sequence shown here is derived from an EMBL/GenBank/DDBJ whole genome shotgun (WGS) entry which is preliminary data.</text>
</comment>
<protein>
    <submittedName>
        <fullName evidence="1">DNA polymerase III chi subunit HolC</fullName>
    </submittedName>
</protein>
<dbReference type="GO" id="GO:0003887">
    <property type="term" value="F:DNA-directed DNA polymerase activity"/>
    <property type="evidence" value="ECO:0007669"/>
    <property type="project" value="InterPro"/>
</dbReference>
<dbReference type="GO" id="GO:0032298">
    <property type="term" value="P:positive regulation of DNA-templated DNA replication initiation"/>
    <property type="evidence" value="ECO:0007669"/>
    <property type="project" value="TreeGrafter"/>
</dbReference>
<dbReference type="GO" id="GO:0003677">
    <property type="term" value="F:DNA binding"/>
    <property type="evidence" value="ECO:0007669"/>
    <property type="project" value="InterPro"/>
</dbReference>
<dbReference type="Proteomes" id="UP000675882">
    <property type="component" value="Unassembled WGS sequence"/>
</dbReference>
<accession>A0A916FAV5</accession>
<dbReference type="PANTHER" id="PTHR38767">
    <property type="entry name" value="DNA POLYMERASE III SUBUNIT CHI"/>
    <property type="match status" value="1"/>
</dbReference>
<name>A0A916FAV5_9PROT</name>
<dbReference type="PANTHER" id="PTHR38767:SF1">
    <property type="entry name" value="DNA POLYMERASE III SUBUNIT CHI"/>
    <property type="match status" value="1"/>
</dbReference>
<dbReference type="RefSeq" id="WP_246487113.1">
    <property type="nucleotide sequence ID" value="NZ_CAJNBL010000034.1"/>
</dbReference>